<feature type="region of interest" description="Disordered" evidence="1">
    <location>
        <begin position="354"/>
        <end position="398"/>
    </location>
</feature>
<protein>
    <submittedName>
        <fullName evidence="3">Predicted protein</fullName>
    </submittedName>
</protein>
<feature type="compositionally biased region" description="Low complexity" evidence="1">
    <location>
        <begin position="61"/>
        <end position="84"/>
    </location>
</feature>
<organism evidence="4">
    <name type="scientific">Micromonas pusilla (strain CCMP1545)</name>
    <name type="common">Picoplanktonic green alga</name>
    <dbReference type="NCBI Taxonomy" id="564608"/>
    <lineage>
        <taxon>Eukaryota</taxon>
        <taxon>Viridiplantae</taxon>
        <taxon>Chlorophyta</taxon>
        <taxon>Mamiellophyceae</taxon>
        <taxon>Mamiellales</taxon>
        <taxon>Mamiellaceae</taxon>
        <taxon>Micromonas</taxon>
    </lineage>
</organism>
<dbReference type="GO" id="GO:0009267">
    <property type="term" value="P:cellular response to starvation"/>
    <property type="evidence" value="ECO:0007669"/>
    <property type="project" value="TreeGrafter"/>
</dbReference>
<dbReference type="eggNOG" id="KOG2066">
    <property type="taxonomic scope" value="Eukaryota"/>
</dbReference>
<feature type="region of interest" description="Disordered" evidence="1">
    <location>
        <begin position="438"/>
        <end position="476"/>
    </location>
</feature>
<reference evidence="3 4" key="1">
    <citation type="journal article" date="2009" name="Science">
        <title>Green evolution and dynamic adaptations revealed by genomes of the marine picoeukaryotes Micromonas.</title>
        <authorList>
            <person name="Worden A.Z."/>
            <person name="Lee J.H."/>
            <person name="Mock T."/>
            <person name="Rouze P."/>
            <person name="Simmons M.P."/>
            <person name="Aerts A.L."/>
            <person name="Allen A.E."/>
            <person name="Cuvelier M.L."/>
            <person name="Derelle E."/>
            <person name="Everett M.V."/>
            <person name="Foulon E."/>
            <person name="Grimwood J."/>
            <person name="Gundlach H."/>
            <person name="Henrissat B."/>
            <person name="Napoli C."/>
            <person name="McDonald S.M."/>
            <person name="Parker M.S."/>
            <person name="Rombauts S."/>
            <person name="Salamov A."/>
            <person name="Von Dassow P."/>
            <person name="Badger J.H."/>
            <person name="Coutinho P.M."/>
            <person name="Demir E."/>
            <person name="Dubchak I."/>
            <person name="Gentemann C."/>
            <person name="Eikrem W."/>
            <person name="Gready J.E."/>
            <person name="John U."/>
            <person name="Lanier W."/>
            <person name="Lindquist E.A."/>
            <person name="Lucas S."/>
            <person name="Mayer K.F."/>
            <person name="Moreau H."/>
            <person name="Not F."/>
            <person name="Otillar R."/>
            <person name="Panaud O."/>
            <person name="Pangilinan J."/>
            <person name="Paulsen I."/>
            <person name="Piegu B."/>
            <person name="Poliakov A."/>
            <person name="Robbens S."/>
            <person name="Schmutz J."/>
            <person name="Toulza E."/>
            <person name="Wyss T."/>
            <person name="Zelensky A."/>
            <person name="Zhou K."/>
            <person name="Armbrust E.V."/>
            <person name="Bhattacharya D."/>
            <person name="Goodenough U.W."/>
            <person name="Van de Peer Y."/>
            <person name="Grigoriev I.V."/>
        </authorList>
    </citation>
    <scope>NUCLEOTIDE SEQUENCE [LARGE SCALE GENOMIC DNA]</scope>
    <source>
        <strain evidence="3 4">CCMP1545</strain>
    </source>
</reference>
<dbReference type="GO" id="GO:0006623">
    <property type="term" value="P:protein targeting to vacuole"/>
    <property type="evidence" value="ECO:0007669"/>
    <property type="project" value="InterPro"/>
</dbReference>
<gene>
    <name evidence="3" type="ORF">MICPUCDRAFT_53117</name>
</gene>
<dbReference type="GO" id="GO:0030897">
    <property type="term" value="C:HOPS complex"/>
    <property type="evidence" value="ECO:0007669"/>
    <property type="project" value="TreeGrafter"/>
</dbReference>
<dbReference type="Pfam" id="PF23411">
    <property type="entry name" value="Beta-prop_Vps41"/>
    <property type="match status" value="1"/>
</dbReference>
<dbReference type="Proteomes" id="UP000001876">
    <property type="component" value="Unassembled WGS sequence"/>
</dbReference>
<dbReference type="InterPro" id="IPR015943">
    <property type="entry name" value="WD40/YVTN_repeat-like_dom_sf"/>
</dbReference>
<accession>C1N610</accession>
<dbReference type="AlphaFoldDB" id="C1N610"/>
<dbReference type="Pfam" id="PF23556">
    <property type="entry name" value="TPR_Vps41"/>
    <property type="match status" value="2"/>
</dbReference>
<feature type="compositionally biased region" description="Low complexity" evidence="1">
    <location>
        <begin position="12"/>
        <end position="28"/>
    </location>
</feature>
<dbReference type="STRING" id="564608.C1N610"/>
<dbReference type="KEGG" id="mpp:MICPUCDRAFT_53117"/>
<feature type="compositionally biased region" description="Acidic residues" evidence="1">
    <location>
        <begin position="1"/>
        <end position="11"/>
    </location>
</feature>
<dbReference type="InterPro" id="IPR057780">
    <property type="entry name" value="Beta-prop_Vps41"/>
</dbReference>
<dbReference type="InterPro" id="IPR045111">
    <property type="entry name" value="Vps41/Vps8"/>
</dbReference>
<feature type="compositionally biased region" description="Gly residues" evidence="1">
    <location>
        <begin position="889"/>
        <end position="902"/>
    </location>
</feature>
<evidence type="ECO:0000256" key="1">
    <source>
        <dbReference type="SAM" id="MobiDB-lite"/>
    </source>
</evidence>
<feature type="compositionally biased region" description="Gly residues" evidence="1">
    <location>
        <begin position="355"/>
        <end position="375"/>
    </location>
</feature>
<feature type="region of interest" description="Disordered" evidence="1">
    <location>
        <begin position="883"/>
        <end position="906"/>
    </location>
</feature>
<dbReference type="OMA" id="LSLCNCY"/>
<dbReference type="SUPFAM" id="SSF50998">
    <property type="entry name" value="Quinoprotein alcohol dehydrogenase-like"/>
    <property type="match status" value="1"/>
</dbReference>
<dbReference type="PANTHER" id="PTHR12616">
    <property type="entry name" value="VACUOLAR PROTEIN SORTING VPS41"/>
    <property type="match status" value="1"/>
</dbReference>
<dbReference type="PANTHER" id="PTHR12616:SF1">
    <property type="entry name" value="VACUOLAR PROTEIN SORTING-ASSOCIATED PROTEIN 41 HOMOLOG"/>
    <property type="match status" value="1"/>
</dbReference>
<evidence type="ECO:0000259" key="2">
    <source>
        <dbReference type="Pfam" id="PF23411"/>
    </source>
</evidence>
<evidence type="ECO:0000313" key="3">
    <source>
        <dbReference type="EMBL" id="EEH52387.1"/>
    </source>
</evidence>
<feature type="region of interest" description="Disordered" evidence="1">
    <location>
        <begin position="1"/>
        <end position="93"/>
    </location>
</feature>
<dbReference type="GO" id="GO:0034058">
    <property type="term" value="P:endosomal vesicle fusion"/>
    <property type="evidence" value="ECO:0007669"/>
    <property type="project" value="TreeGrafter"/>
</dbReference>
<dbReference type="Gene3D" id="2.130.10.10">
    <property type="entry name" value="YVTN repeat-like/Quinoprotein amine dehydrogenase"/>
    <property type="match status" value="1"/>
</dbReference>
<sequence length="1035" mass="108729">MAPPDAEDAGDASECSSSECSFHSFDASDPSASNEEDDDSTASRPDAVDARTPEPPRPDAPRGAAADSDASTTSGSDADASTSDAESDSDDEPMLSYARVGASVPSALESADDATCAAFAANGKLALGLRSGLVLVVDGASGETTHRTRAHPGRRVEDVSMDATGAFVASCADDGVVVVHALVSNGGGGGEEGDASTTAILRIVCEHSIKTVAIDPLFASKRARRVVYGGVTGELALNGRAPGAGETRASSTLHAGEGVVRLTRWAGDLIAWANDLGVKLYDVQRRQRVAFIDKPRGTPKPEEARSISRWFPYDRVGVCAPRAAWLDPDGGAVAVAWGDCVKIARVLTRVERRAGGGGGGGGSGGGGPAIRGTIGGRTKTGEEEDETSGDETSSSSTTTTRYVEIVSVFQVDGYRVAGLAPFGGDALVVLAFVVEDDDDEEEDDDAADRRGGAGADAAPAPGPGRGPRRRRSAQPEFRVVTWDNEELARDALGVRAFETRAANDYALACALPGSAASTEEDQEDAFRRTPTPTYYLISPKDVVKATPRTFEERARWLASRRKYELALEICEAECASSTSASASVAAALLREIAAEYLTELLSEEKTLAKAASACPRLLRGSAEEWVKWIDVFAGVRGGLGALAPYVPTASPTLPRAAYETVLLAFLADPRDHPRFLAIVKGAFYTLVPIRPRRRGERRSLRTLPGASLRPGSLAFNPRPRRLSTPSDAYELHPDVRSYGMALKAWPASLYGVPALIAATRRQATVAHAPGGWAGAGPDDDDDAAAAANDSPTLKEALAELYLLDGQAPRALATHLELGRRSALEFTRRHDLWPVAVAYGHGAIARLASSDPTRAAVQLASRRDVDVPAGVVVEQLEAAAAACEEDGTSTVGGGSGSGSGSGSGPSRDAAREALCAYLRALFAADEDASEPFQGRMPELLREFYPDELMAFLERGTGYDLRAALSACEGDDDVRAGGGETVTTVTTSTSQQRSSRFASERVYLLGRIGETKRALEVLVREARSILHAGPRTTASAR</sequence>
<dbReference type="EMBL" id="GG663748">
    <property type="protein sequence ID" value="EEH52387.1"/>
    <property type="molecule type" value="Genomic_DNA"/>
</dbReference>
<proteinExistence type="predicted"/>
<evidence type="ECO:0000313" key="4">
    <source>
        <dbReference type="Proteomes" id="UP000001876"/>
    </source>
</evidence>
<dbReference type="GO" id="GO:0005770">
    <property type="term" value="C:late endosome"/>
    <property type="evidence" value="ECO:0007669"/>
    <property type="project" value="TreeGrafter"/>
</dbReference>
<dbReference type="InterPro" id="IPR011047">
    <property type="entry name" value="Quinoprotein_ADH-like_sf"/>
</dbReference>
<feature type="compositionally biased region" description="Basic and acidic residues" evidence="1">
    <location>
        <begin position="46"/>
        <end position="60"/>
    </location>
</feature>
<feature type="domain" description="Vps41 beta-propeller" evidence="2">
    <location>
        <begin position="95"/>
        <end position="545"/>
    </location>
</feature>
<dbReference type="RefSeq" id="XP_003063251.1">
    <property type="nucleotide sequence ID" value="XM_003063205.1"/>
</dbReference>
<dbReference type="GeneID" id="9688896"/>
<dbReference type="OrthoDB" id="244107at2759"/>
<keyword evidence="4" id="KW-1185">Reference proteome</keyword>
<dbReference type="GO" id="GO:0016236">
    <property type="term" value="P:macroautophagy"/>
    <property type="evidence" value="ECO:0007669"/>
    <property type="project" value="TreeGrafter"/>
</dbReference>
<name>C1N610_MICPC</name>